<gene>
    <name evidence="2" type="primary">clsC_1</name>
    <name evidence="2" type="ORF">LMG23994_00361</name>
</gene>
<dbReference type="SUPFAM" id="SSF56024">
    <property type="entry name" value="Phospholipase D/nuclease"/>
    <property type="match status" value="2"/>
</dbReference>
<keyword evidence="3" id="KW-1185">Reference proteome</keyword>
<name>A0ABN7XWQ0_9BURK</name>
<dbReference type="InterPro" id="IPR025202">
    <property type="entry name" value="PLD-like_dom"/>
</dbReference>
<evidence type="ECO:0000313" key="2">
    <source>
        <dbReference type="EMBL" id="CAG9164528.1"/>
    </source>
</evidence>
<organism evidence="2 3">
    <name type="scientific">Cupriavidus pinatubonensis</name>
    <dbReference type="NCBI Taxonomy" id="248026"/>
    <lineage>
        <taxon>Bacteria</taxon>
        <taxon>Pseudomonadati</taxon>
        <taxon>Pseudomonadota</taxon>
        <taxon>Betaproteobacteria</taxon>
        <taxon>Burkholderiales</taxon>
        <taxon>Burkholderiaceae</taxon>
        <taxon>Cupriavidus</taxon>
    </lineage>
</organism>
<evidence type="ECO:0000259" key="1">
    <source>
        <dbReference type="PROSITE" id="PS50035"/>
    </source>
</evidence>
<dbReference type="PANTHER" id="PTHR21248:SF12">
    <property type="entry name" value="CARDIOLIPIN SYNTHASE C"/>
    <property type="match status" value="1"/>
</dbReference>
<reference evidence="2 3" key="1">
    <citation type="submission" date="2021-08" db="EMBL/GenBank/DDBJ databases">
        <authorList>
            <person name="Peeters C."/>
        </authorList>
    </citation>
    <scope>NUCLEOTIDE SEQUENCE [LARGE SCALE GENOMIC DNA]</scope>
    <source>
        <strain evidence="2 3">LMG 23994</strain>
    </source>
</reference>
<proteinExistence type="predicted"/>
<dbReference type="Proteomes" id="UP000701702">
    <property type="component" value="Unassembled WGS sequence"/>
</dbReference>
<dbReference type="PANTHER" id="PTHR21248">
    <property type="entry name" value="CARDIOLIPIN SYNTHASE"/>
    <property type="match status" value="1"/>
</dbReference>
<dbReference type="Gene3D" id="3.30.870.10">
    <property type="entry name" value="Endonuclease Chain A"/>
    <property type="match status" value="2"/>
</dbReference>
<dbReference type="PROSITE" id="PS50035">
    <property type="entry name" value="PLD"/>
    <property type="match status" value="2"/>
</dbReference>
<evidence type="ECO:0000313" key="3">
    <source>
        <dbReference type="Proteomes" id="UP000701702"/>
    </source>
</evidence>
<dbReference type="RefSeq" id="WP_223999219.1">
    <property type="nucleotide sequence ID" value="NZ_CAJZAF010000002.1"/>
</dbReference>
<dbReference type="Pfam" id="PF13091">
    <property type="entry name" value="PLDc_2"/>
    <property type="match status" value="2"/>
</dbReference>
<dbReference type="EC" id="2.7.8.-" evidence="2"/>
<dbReference type="InterPro" id="IPR001736">
    <property type="entry name" value="PLipase_D/transphosphatidylase"/>
</dbReference>
<sequence>MPAVQDRPRLTHPWQHRLTVLLATALLLAGCASLPPQDGRVGTYAVTPADTAGTLLARTMAPMLSAHPGQSGFYPLASGPDALVARIALARAAQRTLDVQYYIYDGDLTGKTLLANIIAAADRGVRVRLLLDDLHVAGQDRILSALDDHPNIEVRLFNPFASRSLRMAAMALDYSRLNRRMHNKSMTADNQLTIVGGRNIGDAYFSADKGSDFTDLDLLLAGPVVPEVSAVFDDYWNGAAAYPVSALVKPPEDAAAQLQALRDYLDKHVAEARGGEYSQTLLSSGLAQALESGKLPAYWGQATVIADKAAKVTLPPEDDSSHAIPKLVKLLGSAQQELALVSPYFVPNRKAVEWFAQMTRRGVTVRILTNSFAATDVSAVHAGYSPWRKDLLEAGVELYELKPSAYAEMAREGKQGHRSMVSKSRASLHAKSYMVDRRLLFVGSLNLDPRSARLNTEMGVVVHSAPLCVALGKDLDQALLDVAYKVMLAPDADGSGTHLVWVTRENGLLRTYDSEPDMGALQHLGQGLLRMLPIEEEL</sequence>
<accession>A0ABN7XWQ0</accession>
<dbReference type="PROSITE" id="PS51257">
    <property type="entry name" value="PROKAR_LIPOPROTEIN"/>
    <property type="match status" value="1"/>
</dbReference>
<dbReference type="CDD" id="cd09111">
    <property type="entry name" value="PLDc_ymdC_like_1"/>
    <property type="match status" value="1"/>
</dbReference>
<dbReference type="SMART" id="SM00155">
    <property type="entry name" value="PLDc"/>
    <property type="match status" value="2"/>
</dbReference>
<feature type="domain" description="PLD phosphodiesterase" evidence="1">
    <location>
        <begin position="177"/>
        <end position="204"/>
    </location>
</feature>
<dbReference type="CDD" id="cd09113">
    <property type="entry name" value="PLDc_ymdC_like_2"/>
    <property type="match status" value="1"/>
</dbReference>
<comment type="caution">
    <text evidence="2">The sequence shown here is derived from an EMBL/GenBank/DDBJ whole genome shotgun (WGS) entry which is preliminary data.</text>
</comment>
<dbReference type="GO" id="GO:0016740">
    <property type="term" value="F:transferase activity"/>
    <property type="evidence" value="ECO:0007669"/>
    <property type="project" value="UniProtKB-KW"/>
</dbReference>
<feature type="domain" description="PLD phosphodiesterase" evidence="1">
    <location>
        <begin position="424"/>
        <end position="451"/>
    </location>
</feature>
<dbReference type="EMBL" id="CAJZAF010000002">
    <property type="protein sequence ID" value="CAG9164528.1"/>
    <property type="molecule type" value="Genomic_DNA"/>
</dbReference>
<protein>
    <submittedName>
        <fullName evidence="2">Cardiolipin synthase C</fullName>
        <ecNumber evidence="2">2.7.8.-</ecNumber>
    </submittedName>
</protein>
<keyword evidence="2" id="KW-0808">Transferase</keyword>